<dbReference type="RefSeq" id="WP_146599644.1">
    <property type="nucleotide sequence ID" value="NZ_SJPY01000003.1"/>
</dbReference>
<name>A0A5C6E2L7_9BACT</name>
<dbReference type="AlphaFoldDB" id="A0A5C6E2L7"/>
<keyword evidence="2" id="KW-1185">Reference proteome</keyword>
<dbReference type="OrthoDB" id="268218at2"/>
<protein>
    <submittedName>
        <fullName evidence="1">Uncharacterized protein</fullName>
    </submittedName>
</protein>
<gene>
    <name evidence="1" type="ORF">Q31b_22100</name>
</gene>
<organism evidence="1 2">
    <name type="scientific">Novipirellula aureliae</name>
    <dbReference type="NCBI Taxonomy" id="2527966"/>
    <lineage>
        <taxon>Bacteria</taxon>
        <taxon>Pseudomonadati</taxon>
        <taxon>Planctomycetota</taxon>
        <taxon>Planctomycetia</taxon>
        <taxon>Pirellulales</taxon>
        <taxon>Pirellulaceae</taxon>
        <taxon>Novipirellula</taxon>
    </lineage>
</organism>
<dbReference type="EMBL" id="SJPY01000003">
    <property type="protein sequence ID" value="TWU43172.1"/>
    <property type="molecule type" value="Genomic_DNA"/>
</dbReference>
<sequence length="179" mass="20716">MSTKPTIEINKLMNQFYDWPSDESEVGQIQLVDKVPPPYDQLLDHHSHMTVTVETFHGEKVDVDVLRAKRDACWYQREITLLTQQTKRPVLYGMVRLNVDLLNEESWRRIESRQTPLGRVLIENNLLCRVELCALWQVQVGPKLSLLMQREIGDTIYGRTALIYCNGDPAIELLEIVPA</sequence>
<dbReference type="InterPro" id="IPR028978">
    <property type="entry name" value="Chorismate_lyase_/UTRA_dom_sf"/>
</dbReference>
<proteinExistence type="predicted"/>
<evidence type="ECO:0000313" key="2">
    <source>
        <dbReference type="Proteomes" id="UP000315471"/>
    </source>
</evidence>
<dbReference type="Gene3D" id="3.40.1410.10">
    <property type="entry name" value="Chorismate lyase-like"/>
    <property type="match status" value="1"/>
</dbReference>
<comment type="caution">
    <text evidence="1">The sequence shown here is derived from an EMBL/GenBank/DDBJ whole genome shotgun (WGS) entry which is preliminary data.</text>
</comment>
<dbReference type="Proteomes" id="UP000315471">
    <property type="component" value="Unassembled WGS sequence"/>
</dbReference>
<dbReference type="SUPFAM" id="SSF64288">
    <property type="entry name" value="Chorismate lyase-like"/>
    <property type="match status" value="1"/>
</dbReference>
<reference evidence="1 2" key="1">
    <citation type="submission" date="2019-02" db="EMBL/GenBank/DDBJ databases">
        <title>Deep-cultivation of Planctomycetes and their phenomic and genomic characterization uncovers novel biology.</title>
        <authorList>
            <person name="Wiegand S."/>
            <person name="Jogler M."/>
            <person name="Boedeker C."/>
            <person name="Pinto D."/>
            <person name="Vollmers J."/>
            <person name="Rivas-Marin E."/>
            <person name="Kohn T."/>
            <person name="Peeters S.H."/>
            <person name="Heuer A."/>
            <person name="Rast P."/>
            <person name="Oberbeckmann S."/>
            <person name="Bunk B."/>
            <person name="Jeske O."/>
            <person name="Meyerdierks A."/>
            <person name="Storesund J.E."/>
            <person name="Kallscheuer N."/>
            <person name="Luecker S."/>
            <person name="Lage O.M."/>
            <person name="Pohl T."/>
            <person name="Merkel B.J."/>
            <person name="Hornburger P."/>
            <person name="Mueller R.-W."/>
            <person name="Bruemmer F."/>
            <person name="Labrenz M."/>
            <person name="Spormann A.M."/>
            <person name="Op Den Camp H."/>
            <person name="Overmann J."/>
            <person name="Amann R."/>
            <person name="Jetten M.S.M."/>
            <person name="Mascher T."/>
            <person name="Medema M.H."/>
            <person name="Devos D.P."/>
            <person name="Kaster A.-K."/>
            <person name="Ovreas L."/>
            <person name="Rohde M."/>
            <person name="Galperin M.Y."/>
            <person name="Jogler C."/>
        </authorList>
    </citation>
    <scope>NUCLEOTIDE SEQUENCE [LARGE SCALE GENOMIC DNA]</scope>
    <source>
        <strain evidence="1 2">Q31b</strain>
    </source>
</reference>
<accession>A0A5C6E2L7</accession>
<evidence type="ECO:0000313" key="1">
    <source>
        <dbReference type="EMBL" id="TWU43172.1"/>
    </source>
</evidence>